<dbReference type="EC" id="2.4.1.173" evidence="3"/>
<evidence type="ECO:0000259" key="1">
    <source>
        <dbReference type="Pfam" id="PF03033"/>
    </source>
</evidence>
<reference evidence="3 4" key="1">
    <citation type="submission" date="2021-03" db="EMBL/GenBank/DDBJ databases">
        <title>Sequencing the genomes of 1000 actinobacteria strains.</title>
        <authorList>
            <person name="Klenk H.-P."/>
        </authorList>
    </citation>
    <scope>NUCLEOTIDE SEQUENCE [LARGE SCALE GENOMIC DNA]</scope>
    <source>
        <strain evidence="3 4">DSM 14564</strain>
    </source>
</reference>
<feature type="domain" description="Glycosyltransferase family 28 N-terminal" evidence="1">
    <location>
        <begin position="3"/>
        <end position="132"/>
    </location>
</feature>
<dbReference type="EMBL" id="JAGIOC010000001">
    <property type="protein sequence ID" value="MBP2410291.1"/>
    <property type="molecule type" value="Genomic_DNA"/>
</dbReference>
<evidence type="ECO:0000313" key="3">
    <source>
        <dbReference type="EMBL" id="MBP2410291.1"/>
    </source>
</evidence>
<keyword evidence="3" id="KW-0808">Transferase</keyword>
<dbReference type="Proteomes" id="UP000698222">
    <property type="component" value="Unassembled WGS sequence"/>
</dbReference>
<dbReference type="InterPro" id="IPR010610">
    <property type="entry name" value="EryCIII-like_C"/>
</dbReference>
<dbReference type="GO" id="GO:0016906">
    <property type="term" value="F:sterol 3-beta-glucosyltransferase activity"/>
    <property type="evidence" value="ECO:0007669"/>
    <property type="project" value="UniProtKB-EC"/>
</dbReference>
<sequence>MKVLIYANGTEGDIRPFVALARGLHAAGHEAALCAPEGFVELVTGHGVELLAMDDEMLQLMQGTMARLRGPLDIARAARRMTRSMRQMMLDQWTAARTWRPDAIVYHPKTLGAPHVAEALDVPATIALPLPMFTPTGEFPIPFIGDWPLGEAANRASYRMNHFEMLIYGSMINAFRTRTLGLPAKARLDDLKHRRDGSRVPTLYPISPHLVPPPADYPASAHITGAWSLDDGEEAEPSAALEDFLTDGEPPVYVGFGSMGFGSGATQRTEHLVAALRRHGRRIVLATGWGGLTAVEGAEDVLSLTSASHEWLFPRVEAVIHHGGSGTVHAGLRAGRPTLICPFLGDQPFWGKRVQEAGVGPAPVPRRVLASDRGDRLEEAVDRLLHDDGIRERAAELGRAMRTEDGVAAAVEILTGDDGP</sequence>
<name>A0ABS4YNC4_9MICO</name>
<comment type="caution">
    <text evidence="3">The sequence shown here is derived from an EMBL/GenBank/DDBJ whole genome shotgun (WGS) entry which is preliminary data.</text>
</comment>
<dbReference type="PANTHER" id="PTHR48050:SF13">
    <property type="entry name" value="STEROL 3-BETA-GLUCOSYLTRANSFERASE UGT80A2"/>
    <property type="match status" value="1"/>
</dbReference>
<accession>A0ABS4YNC4</accession>
<dbReference type="PANTHER" id="PTHR48050">
    <property type="entry name" value="STEROL 3-BETA-GLUCOSYLTRANSFERASE"/>
    <property type="match status" value="1"/>
</dbReference>
<dbReference type="Gene3D" id="3.40.50.2000">
    <property type="entry name" value="Glycogen Phosphorylase B"/>
    <property type="match status" value="2"/>
</dbReference>
<dbReference type="Pfam" id="PF03033">
    <property type="entry name" value="Glyco_transf_28"/>
    <property type="match status" value="1"/>
</dbReference>
<dbReference type="InterPro" id="IPR050426">
    <property type="entry name" value="Glycosyltransferase_28"/>
</dbReference>
<organism evidence="3 4">
    <name type="scientific">Brachybacterium fresconis</name>
    <dbReference type="NCBI Taxonomy" id="173363"/>
    <lineage>
        <taxon>Bacteria</taxon>
        <taxon>Bacillati</taxon>
        <taxon>Actinomycetota</taxon>
        <taxon>Actinomycetes</taxon>
        <taxon>Micrococcales</taxon>
        <taxon>Dermabacteraceae</taxon>
        <taxon>Brachybacterium</taxon>
    </lineage>
</organism>
<proteinExistence type="predicted"/>
<evidence type="ECO:0000259" key="2">
    <source>
        <dbReference type="Pfam" id="PF06722"/>
    </source>
</evidence>
<keyword evidence="4" id="KW-1185">Reference proteome</keyword>
<dbReference type="InterPro" id="IPR002213">
    <property type="entry name" value="UDP_glucos_trans"/>
</dbReference>
<evidence type="ECO:0000313" key="4">
    <source>
        <dbReference type="Proteomes" id="UP000698222"/>
    </source>
</evidence>
<dbReference type="SUPFAM" id="SSF53756">
    <property type="entry name" value="UDP-Glycosyltransferase/glycogen phosphorylase"/>
    <property type="match status" value="1"/>
</dbReference>
<dbReference type="RefSeq" id="WP_209893680.1">
    <property type="nucleotide sequence ID" value="NZ_BAAAJV010000016.1"/>
</dbReference>
<dbReference type="CDD" id="cd03784">
    <property type="entry name" value="GT1_Gtf-like"/>
    <property type="match status" value="1"/>
</dbReference>
<feature type="domain" description="Erythromycin biosynthesis protein CIII-like C-terminal" evidence="2">
    <location>
        <begin position="312"/>
        <end position="403"/>
    </location>
</feature>
<gene>
    <name evidence="3" type="ORF">JOF44_003194</name>
</gene>
<protein>
    <submittedName>
        <fullName evidence="3">Sterol 3beta-glucosyltransferase</fullName>
        <ecNumber evidence="3">2.4.1.173</ecNumber>
    </submittedName>
</protein>
<dbReference type="InterPro" id="IPR004276">
    <property type="entry name" value="GlycoTrans_28_N"/>
</dbReference>
<keyword evidence="3" id="KW-0328">Glycosyltransferase</keyword>
<dbReference type="Pfam" id="PF06722">
    <property type="entry name" value="EryCIII-like_C"/>
    <property type="match status" value="1"/>
</dbReference>